<dbReference type="Proteomes" id="UP000654993">
    <property type="component" value="Unassembled WGS sequence"/>
</dbReference>
<name>A0A916VFU9_9BACL</name>
<keyword evidence="2" id="KW-1185">Reference proteome</keyword>
<dbReference type="EMBL" id="BMAQ01000007">
    <property type="protein sequence ID" value="GFR37821.1"/>
    <property type="molecule type" value="Genomic_DNA"/>
</dbReference>
<dbReference type="AlphaFoldDB" id="A0A916VFU9"/>
<dbReference type="RefSeq" id="WP_242457450.1">
    <property type="nucleotide sequence ID" value="NZ_BMAQ01000007.1"/>
</dbReference>
<reference evidence="1" key="1">
    <citation type="submission" date="2020-08" db="EMBL/GenBank/DDBJ databases">
        <authorList>
            <person name="Uke A."/>
            <person name="Chhe C."/>
            <person name="Baramee S."/>
            <person name="Kosugi A."/>
        </authorList>
    </citation>
    <scope>NUCLEOTIDE SEQUENCE</scope>
    <source>
        <strain evidence="1">DA-C8</strain>
    </source>
</reference>
<organism evidence="1 2">
    <name type="scientific">Insulibacter thermoxylanivorax</name>
    <dbReference type="NCBI Taxonomy" id="2749268"/>
    <lineage>
        <taxon>Bacteria</taxon>
        <taxon>Bacillati</taxon>
        <taxon>Bacillota</taxon>
        <taxon>Bacilli</taxon>
        <taxon>Bacillales</taxon>
        <taxon>Paenibacillaceae</taxon>
        <taxon>Insulibacter</taxon>
    </lineage>
</organism>
<comment type="caution">
    <text evidence="1">The sequence shown here is derived from an EMBL/GenBank/DDBJ whole genome shotgun (WGS) entry which is preliminary data.</text>
</comment>
<protein>
    <recommendedName>
        <fullName evidence="3">Tetraprenyl-beta-curcumene synthase</fullName>
    </recommendedName>
</protein>
<evidence type="ECO:0000313" key="2">
    <source>
        <dbReference type="Proteomes" id="UP000654993"/>
    </source>
</evidence>
<dbReference type="InterPro" id="IPR019712">
    <property type="entry name" value="YtpB-like"/>
</dbReference>
<evidence type="ECO:0000313" key="1">
    <source>
        <dbReference type="EMBL" id="GFR37821.1"/>
    </source>
</evidence>
<sequence>MQSANHARKLPSGPFSLMYRMYRYILPGVRSELQRWREKAERIPDPELRKQAIASMTTKEFHCIGGAVYASGNIPKRRDLMRLITAYQTISDYLDNLCDRSTSMCADDFRALHQAMIDAADPQAELHGYYRYRSETEDGGYLNNLVMECQSILRKLPSYSVVQPYVLKLVGLYTDLQVYKHIHPDEREQALLTWWEEHREMCPDLKWNEFAAATGSTLCIFMLFLAASHKGLSKQEAEAIYQAYFPYICALHILLDYLIDQEEDQHGGDLNFCSYYSGIRETTERMRKIAEQASITSKRLPGARFHLMIVEGLLALYLSDPKASRQEGVTKVTRQLMHNSPWTRIFFWINSKWIRSSLI</sequence>
<proteinExistence type="predicted"/>
<evidence type="ECO:0008006" key="3">
    <source>
        <dbReference type="Google" id="ProtNLM"/>
    </source>
</evidence>
<accession>A0A916VFU9</accession>
<gene>
    <name evidence="1" type="ORF">PRECH8_11170</name>
</gene>
<dbReference type="Pfam" id="PF10776">
    <property type="entry name" value="DUF2600"/>
    <property type="match status" value="1"/>
</dbReference>
<reference evidence="1" key="2">
    <citation type="journal article" date="2021" name="Data Brief">
        <title>Draft genome sequence data of the facultative, thermophilic, xylanolytic bacterium Paenibacillus sp. strain DA-C8.</title>
        <authorList>
            <person name="Chhe C."/>
            <person name="Uke A."/>
            <person name="Baramee S."/>
            <person name="Ungkulpasvich U."/>
            <person name="Tachaapaikoon C."/>
            <person name="Pason P."/>
            <person name="Waeonukul R."/>
            <person name="Ratanakhanokchai K."/>
            <person name="Kosugi A."/>
        </authorList>
    </citation>
    <scope>NUCLEOTIDE SEQUENCE</scope>
    <source>
        <strain evidence="1">DA-C8</strain>
    </source>
</reference>